<dbReference type="RefSeq" id="WP_146654235.1">
    <property type="nucleotide sequence ID" value="NZ_CP012333.1"/>
</dbReference>
<accession>A0A0K1QCL6</accession>
<name>A0A0K1QCL6_9BACT</name>
<protein>
    <submittedName>
        <fullName evidence="5">Methyltransferase</fullName>
    </submittedName>
</protein>
<dbReference type="GO" id="GO:0008168">
    <property type="term" value="F:methyltransferase activity"/>
    <property type="evidence" value="ECO:0007669"/>
    <property type="project" value="UniProtKB-KW"/>
</dbReference>
<keyword evidence="1 5" id="KW-0489">Methyltransferase</keyword>
<proteinExistence type="predicted"/>
<dbReference type="Pfam" id="PF13649">
    <property type="entry name" value="Methyltransf_25"/>
    <property type="match status" value="1"/>
</dbReference>
<dbReference type="GO" id="GO:0032259">
    <property type="term" value="P:methylation"/>
    <property type="evidence" value="ECO:0007669"/>
    <property type="project" value="UniProtKB-KW"/>
</dbReference>
<dbReference type="Gene3D" id="3.40.50.150">
    <property type="entry name" value="Vaccinia Virus protein VP39"/>
    <property type="match status" value="1"/>
</dbReference>
<dbReference type="STRING" id="1391654.AKJ09_10131"/>
<organism evidence="5 6">
    <name type="scientific">Labilithrix luteola</name>
    <dbReference type="NCBI Taxonomy" id="1391654"/>
    <lineage>
        <taxon>Bacteria</taxon>
        <taxon>Pseudomonadati</taxon>
        <taxon>Myxococcota</taxon>
        <taxon>Polyangia</taxon>
        <taxon>Polyangiales</taxon>
        <taxon>Labilitrichaceae</taxon>
        <taxon>Labilithrix</taxon>
    </lineage>
</organism>
<dbReference type="SUPFAM" id="SSF53335">
    <property type="entry name" value="S-adenosyl-L-methionine-dependent methyltransferases"/>
    <property type="match status" value="1"/>
</dbReference>
<feature type="region of interest" description="Disordered" evidence="3">
    <location>
        <begin position="407"/>
        <end position="428"/>
    </location>
</feature>
<dbReference type="CDD" id="cd02440">
    <property type="entry name" value="AdoMet_MTases"/>
    <property type="match status" value="1"/>
</dbReference>
<dbReference type="PANTHER" id="PTHR43861:SF1">
    <property type="entry name" value="TRANS-ACONITATE 2-METHYLTRANSFERASE"/>
    <property type="match status" value="1"/>
</dbReference>
<dbReference type="Gene3D" id="2.20.25.110">
    <property type="entry name" value="S-adenosyl-L-methionine-dependent methyltransferases"/>
    <property type="match status" value="1"/>
</dbReference>
<feature type="compositionally biased region" description="Basic and acidic residues" evidence="3">
    <location>
        <begin position="72"/>
        <end position="82"/>
    </location>
</feature>
<evidence type="ECO:0000256" key="2">
    <source>
        <dbReference type="ARBA" id="ARBA00022679"/>
    </source>
</evidence>
<evidence type="ECO:0000313" key="6">
    <source>
        <dbReference type="Proteomes" id="UP000064967"/>
    </source>
</evidence>
<feature type="domain" description="Methyltransferase" evidence="4">
    <location>
        <begin position="537"/>
        <end position="631"/>
    </location>
</feature>
<keyword evidence="2 5" id="KW-0808">Transferase</keyword>
<sequence>MSDGPAKLSPPEAPALDDIILGDDDATAVSPPVMRETSVQKARVSAPPPPKPVTIPPLNDAQTRVDAALADDGVRGKNADPRKRAKLTLRIPDDEIARPQVVHTPIPGMPAVAPTPSRPPSAVAPEERRHDGPSTLSAFDANAPLQPTRIIAIGPADETIVNPPTEPPPPVTRTEPPKRAVGIDPSREEGWTPYQPAVIDEDATLRMSRRDPGFEVFAAYSGADPRRTIIDGAPEPAPPPPPSEEIPIDLSDAPDEPMTMPRLPVDVVDSEEIRIDDGERTSDAGEVDEVEADDLVSVESIPTPHQPPPPPAKGQTQKLPAYGGPSTTATALMAGMAPAPAPAPAPAAMYAPYGHPQAPAPYGGAPYGVAPQAPAPYGVPPQGTAPHVPQSHGSSPAIVHAPVTPVHAPASGPGLPSVPSSPDLSSLPPPPAGFHSPAVPGILGMKTPSAPPAAATAAAAAPVAVGSQASLFVPQVTGIAPPPMSEAAANRKKNRPWWEELFNDDFIRTMAKVTDKDIAREVDFIEESLGCEAGATVLDLACGTGRHAVELATRGYQVVGFDLSLAMLARASDEAQDRKQKINFVQGDMREMLFEDTFDGIFAWNTSFGFFDEEKNNAVIAKVHRALKKGGQFLLDVVNRDYIIRQAPSLAWFEGDGCICMDEMQIDFITSRMRVKRTLMMDDGRTKEIEYSIRIYALHELGKMLHDNGFRVAEVSGRMGTPGVFFGCESPRTLILAEKR</sequence>
<feature type="region of interest" description="Disordered" evidence="3">
    <location>
        <begin position="225"/>
        <end position="326"/>
    </location>
</feature>
<keyword evidence="6" id="KW-1185">Reference proteome</keyword>
<feature type="compositionally biased region" description="Pro residues" evidence="3">
    <location>
        <begin position="46"/>
        <end position="55"/>
    </location>
</feature>
<dbReference type="AlphaFoldDB" id="A0A0K1QCL6"/>
<dbReference type="InterPro" id="IPR041698">
    <property type="entry name" value="Methyltransf_25"/>
</dbReference>
<dbReference type="Proteomes" id="UP000064967">
    <property type="component" value="Chromosome"/>
</dbReference>
<reference evidence="5 6" key="1">
    <citation type="submission" date="2015-08" db="EMBL/GenBank/DDBJ databases">
        <authorList>
            <person name="Babu N.S."/>
            <person name="Beckwith C.J."/>
            <person name="Beseler K.G."/>
            <person name="Brison A."/>
            <person name="Carone J.V."/>
            <person name="Caskin T.P."/>
            <person name="Diamond M."/>
            <person name="Durham M.E."/>
            <person name="Foxe J.M."/>
            <person name="Go M."/>
            <person name="Henderson B.A."/>
            <person name="Jones I.B."/>
            <person name="McGettigan J.A."/>
            <person name="Micheletti S.J."/>
            <person name="Nasrallah M.E."/>
            <person name="Ortiz D."/>
            <person name="Piller C.R."/>
            <person name="Privatt S.R."/>
            <person name="Schneider S.L."/>
            <person name="Sharp S."/>
            <person name="Smith T.C."/>
            <person name="Stanton J.D."/>
            <person name="Ullery H.E."/>
            <person name="Wilson R.J."/>
            <person name="Serrano M.G."/>
            <person name="Buck G."/>
            <person name="Lee V."/>
            <person name="Wang Y."/>
            <person name="Carvalho R."/>
            <person name="Voegtly L."/>
            <person name="Shi R."/>
            <person name="Duckworth R."/>
            <person name="Johnson A."/>
            <person name="Loviza R."/>
            <person name="Walstead R."/>
            <person name="Shah Z."/>
            <person name="Kiflezghi M."/>
            <person name="Wade K."/>
            <person name="Ball S.L."/>
            <person name="Bradley K.W."/>
            <person name="Asai D.J."/>
            <person name="Bowman C.A."/>
            <person name="Russell D.A."/>
            <person name="Pope W.H."/>
            <person name="Jacobs-Sera D."/>
            <person name="Hendrix R.W."/>
            <person name="Hatfull G.F."/>
        </authorList>
    </citation>
    <scope>NUCLEOTIDE SEQUENCE [LARGE SCALE GENOMIC DNA]</scope>
    <source>
        <strain evidence="5 6">DSM 27648</strain>
    </source>
</reference>
<evidence type="ECO:0000256" key="3">
    <source>
        <dbReference type="SAM" id="MobiDB-lite"/>
    </source>
</evidence>
<dbReference type="InterPro" id="IPR029063">
    <property type="entry name" value="SAM-dependent_MTases_sf"/>
</dbReference>
<gene>
    <name evidence="5" type="ORF">AKJ09_10131</name>
</gene>
<feature type="compositionally biased region" description="Basic and acidic residues" evidence="3">
    <location>
        <begin position="271"/>
        <end position="283"/>
    </location>
</feature>
<feature type="region of interest" description="Disordered" evidence="3">
    <location>
        <begin position="25"/>
        <end position="196"/>
    </location>
</feature>
<dbReference type="OrthoDB" id="5298787at2"/>
<evidence type="ECO:0000259" key="4">
    <source>
        <dbReference type="Pfam" id="PF13649"/>
    </source>
</evidence>
<evidence type="ECO:0000256" key="1">
    <source>
        <dbReference type="ARBA" id="ARBA00022603"/>
    </source>
</evidence>
<feature type="compositionally biased region" description="Acidic residues" evidence="3">
    <location>
        <begin position="285"/>
        <end position="296"/>
    </location>
</feature>
<dbReference type="KEGG" id="llu:AKJ09_10131"/>
<feature type="compositionally biased region" description="Pro residues" evidence="3">
    <location>
        <begin position="235"/>
        <end position="244"/>
    </location>
</feature>
<dbReference type="EMBL" id="CP012333">
    <property type="protein sequence ID" value="AKV03468.1"/>
    <property type="molecule type" value="Genomic_DNA"/>
</dbReference>
<dbReference type="PANTHER" id="PTHR43861">
    <property type="entry name" value="TRANS-ACONITATE 2-METHYLTRANSFERASE-RELATED"/>
    <property type="match status" value="1"/>
</dbReference>
<evidence type="ECO:0000313" key="5">
    <source>
        <dbReference type="EMBL" id="AKV03468.1"/>
    </source>
</evidence>
<feature type="compositionally biased region" description="Low complexity" evidence="3">
    <location>
        <begin position="408"/>
        <end position="426"/>
    </location>
</feature>